<proteinExistence type="predicted"/>
<feature type="domain" description="Glycosyltransferase 2-like" evidence="2">
    <location>
        <begin position="37"/>
        <end position="173"/>
    </location>
</feature>
<accession>A0A1I0HLV3</accession>
<dbReference type="AlphaFoldDB" id="A0A1I0HLV3"/>
<gene>
    <name evidence="3" type="ORF">SAMN04487998_2966</name>
</gene>
<evidence type="ECO:0000313" key="4">
    <source>
        <dbReference type="Proteomes" id="UP000198697"/>
    </source>
</evidence>
<dbReference type="Gene3D" id="3.90.550.10">
    <property type="entry name" value="Spore Coat Polysaccharide Biosynthesis Protein SpsA, Chain A"/>
    <property type="match status" value="1"/>
</dbReference>
<evidence type="ECO:0000256" key="1">
    <source>
        <dbReference type="SAM" id="MobiDB-lite"/>
    </source>
</evidence>
<keyword evidence="3" id="KW-0808">Transferase</keyword>
<evidence type="ECO:0000259" key="2">
    <source>
        <dbReference type="Pfam" id="PF00535"/>
    </source>
</evidence>
<dbReference type="GO" id="GO:0016740">
    <property type="term" value="F:transferase activity"/>
    <property type="evidence" value="ECO:0007669"/>
    <property type="project" value="UniProtKB-KW"/>
</dbReference>
<organism evidence="3 4">
    <name type="scientific">Hymenobacter actinosclerus</name>
    <dbReference type="NCBI Taxonomy" id="82805"/>
    <lineage>
        <taxon>Bacteria</taxon>
        <taxon>Pseudomonadati</taxon>
        <taxon>Bacteroidota</taxon>
        <taxon>Cytophagia</taxon>
        <taxon>Cytophagales</taxon>
        <taxon>Hymenobacteraceae</taxon>
        <taxon>Hymenobacter</taxon>
    </lineage>
</organism>
<evidence type="ECO:0000313" key="3">
    <source>
        <dbReference type="EMBL" id="SET84105.1"/>
    </source>
</evidence>
<sequence length="395" mass="42670">MDYATPRRFHSAHPNNAALPASPWNHLPPPAPALRASIIIPAKDEAEALPATLAALAAQTNEQGQPLPTGCFEVLVLANNCTDGTAAAVRAFAATHPALALYVAELTLPPAEAHVGRARRLLMDEAAHRLEQAGQSGAAIISTDADTRVAPDWLAATLRELARGTDAVAGRILMEETSRACPVRRCQLQDATYQLLRARLETQLDPQPHDPWPRHHQHFGASLAVTVAAYRQVGGLPVVPFLEDEALYQALLRHDLRVRHSPAVRVFTSGRQQGRVAVGLSWQLREWARLGQQQLLVPDPAALVHELRLRRRLRAQWQLAQSGGSVSQAALGLEQVPAQVLTALPSYATFGAYWEWARPLLLPDPVPQVPLALGIAALRTELAQAAVGVGGGFSF</sequence>
<reference evidence="4" key="1">
    <citation type="submission" date="2016-10" db="EMBL/GenBank/DDBJ databases">
        <authorList>
            <person name="Varghese N."/>
            <person name="Submissions S."/>
        </authorList>
    </citation>
    <scope>NUCLEOTIDE SEQUENCE [LARGE SCALE GENOMIC DNA]</scope>
    <source>
        <strain evidence="4">DSM 15310</strain>
    </source>
</reference>
<dbReference type="EMBL" id="FOHS01000003">
    <property type="protein sequence ID" value="SET84105.1"/>
    <property type="molecule type" value="Genomic_DNA"/>
</dbReference>
<dbReference type="RefSeq" id="WP_092772833.1">
    <property type="nucleotide sequence ID" value="NZ_FOHS01000003.1"/>
</dbReference>
<dbReference type="STRING" id="82805.SAMN04487998_2966"/>
<dbReference type="Proteomes" id="UP000198697">
    <property type="component" value="Unassembled WGS sequence"/>
</dbReference>
<dbReference type="InterPro" id="IPR029044">
    <property type="entry name" value="Nucleotide-diphossugar_trans"/>
</dbReference>
<feature type="region of interest" description="Disordered" evidence="1">
    <location>
        <begin position="1"/>
        <end position="25"/>
    </location>
</feature>
<protein>
    <submittedName>
        <fullName evidence="3">Glycosyltransferase like family 2</fullName>
    </submittedName>
</protein>
<name>A0A1I0HLV3_9BACT</name>
<dbReference type="PANTHER" id="PTHR43685:SF14">
    <property type="entry name" value="GLYCOSYLTRANSFERASE 2-LIKE DOMAIN-CONTAINING PROTEIN"/>
    <property type="match status" value="1"/>
</dbReference>
<dbReference type="InterPro" id="IPR050834">
    <property type="entry name" value="Glycosyltransf_2"/>
</dbReference>
<keyword evidence="4" id="KW-1185">Reference proteome</keyword>
<dbReference type="SUPFAM" id="SSF53448">
    <property type="entry name" value="Nucleotide-diphospho-sugar transferases"/>
    <property type="match status" value="1"/>
</dbReference>
<dbReference type="InterPro" id="IPR001173">
    <property type="entry name" value="Glyco_trans_2-like"/>
</dbReference>
<dbReference type="PANTHER" id="PTHR43685">
    <property type="entry name" value="GLYCOSYLTRANSFERASE"/>
    <property type="match status" value="1"/>
</dbReference>
<dbReference type="Pfam" id="PF00535">
    <property type="entry name" value="Glycos_transf_2"/>
    <property type="match status" value="1"/>
</dbReference>